<accession>A0A6P7WWI2</accession>
<dbReference type="InterPro" id="IPR000152">
    <property type="entry name" value="EGF-type_Asp/Asn_hydroxyl_site"/>
</dbReference>
<dbReference type="FunFam" id="2.10.25.10:FF:000194">
    <property type="entry name" value="Latent transforming growth factor beta binding protein 2"/>
    <property type="match status" value="1"/>
</dbReference>
<gene>
    <name evidence="14" type="primary">LOC115458977</name>
</gene>
<keyword evidence="4 9" id="KW-0245">EGF-like domain</keyword>
<evidence type="ECO:0000256" key="6">
    <source>
        <dbReference type="ARBA" id="ARBA00022737"/>
    </source>
</evidence>
<dbReference type="Pfam" id="PF07645">
    <property type="entry name" value="EGF_CA"/>
    <property type="match status" value="11"/>
</dbReference>
<dbReference type="InParanoid" id="A0A6P7WWI2"/>
<dbReference type="PROSITE" id="PS00010">
    <property type="entry name" value="ASX_HYDROXYL"/>
    <property type="match status" value="7"/>
</dbReference>
<dbReference type="InterPro" id="IPR009030">
    <property type="entry name" value="Growth_fac_rcpt_cys_sf"/>
</dbReference>
<dbReference type="AlphaFoldDB" id="A0A6P7WWI2"/>
<organism evidence="13 14">
    <name type="scientific">Microcaecilia unicolor</name>
    <dbReference type="NCBI Taxonomy" id="1415580"/>
    <lineage>
        <taxon>Eukaryota</taxon>
        <taxon>Metazoa</taxon>
        <taxon>Chordata</taxon>
        <taxon>Craniata</taxon>
        <taxon>Vertebrata</taxon>
        <taxon>Euteleostomi</taxon>
        <taxon>Amphibia</taxon>
        <taxon>Gymnophiona</taxon>
        <taxon>Siphonopidae</taxon>
        <taxon>Microcaecilia</taxon>
    </lineage>
</organism>
<evidence type="ECO:0000256" key="2">
    <source>
        <dbReference type="ARBA" id="ARBA00022525"/>
    </source>
</evidence>
<keyword evidence="7" id="KW-1015">Disulfide bond</keyword>
<sequence>MADQGQAPQLTCTEAAITELTKAVVLALEPRLQQLSEQLAGISQITAELTRRTGELECRVSDIEDGAQGNGVELTRLRELVADQQTKLEDLENRSRRDNLRLLGIPEAVPERSLRRVLERWMSPMVTREEEPDPVKLERAHRLGAVRTGEGRPRIVIVKFLNSAQKEAFLQHYRLHKEEVAYEGVQVRVYQDYSAALAAKRRQYSEVCSRLIERKYKFQVRYPAVLKVWHNGQWRTHDTPGSAMAWLNGVPEQHAEEEQVGSINSGVWTGLPGCKEWKLQICEKRDIQEHVSVIFCIPPPDVDECRQTPRLCGSGRCENSAGSYHCVCPTGFRLGPQDNECVDINECENPSSCPGQECVNTAGAFQCRPCQAGYRLHNRKCSDINECQTEAACGSGGRCINTDGSYRCECHSGYRLNSDGTHCADIIECLEGDFCFPRGECLNTEGSYTCLCAEGFTTSPDKASCIDKDECRERALCGGGRCRNTEGSFDCVCQTGFRASADKTVCQDIDECGEQGGSLCGAQRCENTLGSYKCIVHCDAGYRASASGGCTDVDECLEYGPALCGTRSCENTPGSYKCVTDCEPGYQATVTGECIDINECLNSSICGEHAMCQNLIGSYQCLCDQGYEGARDGRHCVDVNECLTLQSVCGTALCENVEGSFLCICPSSAEEFDPMTGKCTRLATAARPLFPSFSHPDLSGLKECYYDLEDAQVCENILSRNVTWEQCCCSIGEGWGTSCQIQKCPTLGSVDYQSLCPGGTGYLMSSQGFTDADECLLFGPQICKSGVCVNKVPGYACYCANGYYYEIHQLECIDNDECREEEEACIGGRCINTMGSYYCTCVPPLILDDSQRRCIANTSQTLGMKHSDYPSLFHSICSLQA</sequence>
<dbReference type="PROSITE" id="PS01187">
    <property type="entry name" value="EGF_CA"/>
    <property type="match status" value="4"/>
</dbReference>
<keyword evidence="5" id="KW-0732">Signal</keyword>
<feature type="domain" description="EGF-like" evidence="11">
    <location>
        <begin position="596"/>
        <end position="637"/>
    </location>
</feature>
<evidence type="ECO:0000256" key="9">
    <source>
        <dbReference type="PROSITE-ProRule" id="PRU00076"/>
    </source>
</evidence>
<dbReference type="FunFam" id="2.10.25.10:FF:000014">
    <property type="entry name" value="Latent-transforming growth factor beta-binding protein 3"/>
    <property type="match status" value="1"/>
</dbReference>
<evidence type="ECO:0000313" key="14">
    <source>
        <dbReference type="RefSeq" id="XP_030044698.1"/>
    </source>
</evidence>
<keyword evidence="13" id="KW-1185">Reference proteome</keyword>
<evidence type="ECO:0000259" key="11">
    <source>
        <dbReference type="PROSITE" id="PS50026"/>
    </source>
</evidence>
<evidence type="ECO:0000259" key="12">
    <source>
        <dbReference type="PROSITE" id="PS51364"/>
    </source>
</evidence>
<name>A0A6P7WWI2_9AMPH</name>
<reference evidence="14" key="1">
    <citation type="submission" date="2025-08" db="UniProtKB">
        <authorList>
            <consortium name="RefSeq"/>
        </authorList>
    </citation>
    <scope>IDENTIFICATION</scope>
</reference>
<dbReference type="InterPro" id="IPR052080">
    <property type="entry name" value="vWF_C/EGF_Fibrillin"/>
</dbReference>
<evidence type="ECO:0000256" key="3">
    <source>
        <dbReference type="ARBA" id="ARBA00022530"/>
    </source>
</evidence>
<proteinExistence type="predicted"/>
<dbReference type="PANTHER" id="PTHR47333">
    <property type="entry name" value="VON WILLEBRAND FACTOR C AND EGF DOMAIN-CONTAINING PROTEIN"/>
    <property type="match status" value="1"/>
</dbReference>
<dbReference type="InterPro" id="IPR017878">
    <property type="entry name" value="TB_dom"/>
</dbReference>
<feature type="domain" description="TB" evidence="12">
    <location>
        <begin position="702"/>
        <end position="756"/>
    </location>
</feature>
<dbReference type="FunFam" id="2.10.25.10:FF:000017">
    <property type="entry name" value="latent-transforming growth factor beta-binding protein 4 isoform X1"/>
    <property type="match status" value="3"/>
</dbReference>
<keyword evidence="10" id="KW-0175">Coiled coil</keyword>
<dbReference type="Pfam" id="PF00683">
    <property type="entry name" value="TB"/>
    <property type="match status" value="1"/>
</dbReference>
<dbReference type="FunFam" id="2.10.25.10:FF:000005">
    <property type="entry name" value="Fibrillin 2"/>
    <property type="match status" value="1"/>
</dbReference>
<dbReference type="SUPFAM" id="SSF57184">
    <property type="entry name" value="Growth factor receptor domain"/>
    <property type="match status" value="2"/>
</dbReference>
<feature type="domain" description="EGF-like" evidence="11">
    <location>
        <begin position="467"/>
        <end position="507"/>
    </location>
</feature>
<evidence type="ECO:0000313" key="13">
    <source>
        <dbReference type="Proteomes" id="UP000515156"/>
    </source>
</evidence>
<feature type="domain" description="EGF-like" evidence="11">
    <location>
        <begin position="301"/>
        <end position="342"/>
    </location>
</feature>
<protein>
    <submittedName>
        <fullName evidence="14">Latent-transforming growth factor beta-binding protein 4-like</fullName>
    </submittedName>
</protein>
<dbReference type="PANTHER" id="PTHR47333:SF4">
    <property type="entry name" value="EGF-LIKE DOMAIN-CONTAINING PROTEIN"/>
    <property type="match status" value="1"/>
</dbReference>
<dbReference type="InterPro" id="IPR018097">
    <property type="entry name" value="EGF_Ca-bd_CS"/>
</dbReference>
<keyword evidence="3" id="KW-0272">Extracellular matrix</keyword>
<dbReference type="Proteomes" id="UP000515156">
    <property type="component" value="Unplaced"/>
</dbReference>
<evidence type="ECO:0000256" key="1">
    <source>
        <dbReference type="ARBA" id="ARBA00004498"/>
    </source>
</evidence>
<evidence type="ECO:0000256" key="8">
    <source>
        <dbReference type="ARBA" id="ARBA00023180"/>
    </source>
</evidence>
<evidence type="ECO:0000256" key="10">
    <source>
        <dbReference type="SAM" id="Coils"/>
    </source>
</evidence>
<comment type="subcellular location">
    <subcellularLocation>
        <location evidence="1">Secreted</location>
        <location evidence="1">Extracellular space</location>
        <location evidence="1">Extracellular matrix</location>
    </subcellularLocation>
</comment>
<keyword evidence="8" id="KW-0325">Glycoprotein</keyword>
<dbReference type="SMART" id="SM00181">
    <property type="entry name" value="EGF"/>
    <property type="match status" value="11"/>
</dbReference>
<dbReference type="PROSITE" id="PS50026">
    <property type="entry name" value="EGF_3"/>
    <property type="match status" value="5"/>
</dbReference>
<dbReference type="InterPro" id="IPR036773">
    <property type="entry name" value="TB_dom_sf"/>
</dbReference>
<dbReference type="FunFam" id="2.10.25.10:FF:000019">
    <property type="entry name" value="latent-transforming growth factor beta-binding protein 1 isoform X2"/>
    <property type="match status" value="1"/>
</dbReference>
<dbReference type="PROSITE" id="PS51364">
    <property type="entry name" value="TB"/>
    <property type="match status" value="1"/>
</dbReference>
<dbReference type="Gene3D" id="3.90.290.10">
    <property type="entry name" value="TGF-beta binding (TB) domain"/>
    <property type="match status" value="1"/>
</dbReference>
<dbReference type="SUPFAM" id="SSF57196">
    <property type="entry name" value="EGF/Laminin"/>
    <property type="match status" value="4"/>
</dbReference>
<dbReference type="InterPro" id="IPR000742">
    <property type="entry name" value="EGF"/>
</dbReference>
<evidence type="ECO:0000256" key="4">
    <source>
        <dbReference type="ARBA" id="ARBA00022536"/>
    </source>
</evidence>
<feature type="coiled-coil region" evidence="10">
    <location>
        <begin position="74"/>
        <end position="101"/>
    </location>
</feature>
<dbReference type="SUPFAM" id="SSF57581">
    <property type="entry name" value="TB module/8-cys domain"/>
    <property type="match status" value="1"/>
</dbReference>
<dbReference type="RefSeq" id="XP_030044698.1">
    <property type="nucleotide sequence ID" value="XM_030188838.1"/>
</dbReference>
<dbReference type="InterPro" id="IPR001881">
    <property type="entry name" value="EGF-like_Ca-bd_dom"/>
</dbReference>
<feature type="domain" description="EGF-like" evidence="11">
    <location>
        <begin position="383"/>
        <end position="424"/>
    </location>
</feature>
<dbReference type="Gene3D" id="2.10.25.10">
    <property type="entry name" value="Laminin"/>
    <property type="match status" value="11"/>
</dbReference>
<keyword evidence="2" id="KW-0964">Secreted</keyword>
<feature type="domain" description="EGF-like" evidence="11">
    <location>
        <begin position="425"/>
        <end position="466"/>
    </location>
</feature>
<dbReference type="GeneID" id="115458977"/>
<evidence type="ECO:0000256" key="7">
    <source>
        <dbReference type="ARBA" id="ARBA00023157"/>
    </source>
</evidence>
<dbReference type="Gene3D" id="3.30.70.1820">
    <property type="entry name" value="L1 transposable element, RRM domain"/>
    <property type="match status" value="1"/>
</dbReference>
<dbReference type="OrthoDB" id="10045365at2759"/>
<dbReference type="PROSITE" id="PS01186">
    <property type="entry name" value="EGF_2"/>
    <property type="match status" value="5"/>
</dbReference>
<dbReference type="KEGG" id="muo:115458977"/>
<dbReference type="FunFam" id="2.10.25.10:FF:000115">
    <property type="entry name" value="latent-transforming growth factor beta-binding protein 4 isoform X2"/>
    <property type="match status" value="1"/>
</dbReference>
<comment type="caution">
    <text evidence="9">Lacks conserved residue(s) required for the propagation of feature annotation.</text>
</comment>
<keyword evidence="6" id="KW-0677">Repeat</keyword>
<dbReference type="SMART" id="SM00179">
    <property type="entry name" value="EGF_CA"/>
    <property type="match status" value="11"/>
</dbReference>
<evidence type="ECO:0000256" key="5">
    <source>
        <dbReference type="ARBA" id="ARBA00022729"/>
    </source>
</evidence>
<dbReference type="CDD" id="cd00054">
    <property type="entry name" value="EGF_CA"/>
    <property type="match status" value="8"/>
</dbReference>
<dbReference type="GO" id="GO:0005509">
    <property type="term" value="F:calcium ion binding"/>
    <property type="evidence" value="ECO:0007669"/>
    <property type="project" value="InterPro"/>
</dbReference>
<dbReference type="InterPro" id="IPR049883">
    <property type="entry name" value="NOTCH1_EGF-like"/>
</dbReference>